<dbReference type="EMBL" id="CATWFT010000001">
    <property type="protein sequence ID" value="CAJ0722094.1"/>
    <property type="molecule type" value="Genomic_DNA"/>
</dbReference>
<gene>
    <name evidence="3" type="ORF">R38712_00630</name>
</gene>
<dbReference type="Proteomes" id="UP001189303">
    <property type="component" value="Unassembled WGS sequence"/>
</dbReference>
<keyword evidence="2" id="KW-0732">Signal</keyword>
<evidence type="ECO:0000313" key="4">
    <source>
        <dbReference type="Proteomes" id="UP001189303"/>
    </source>
</evidence>
<name>A0ABM9II29_RALPI</name>
<sequence length="53" mass="5811">MILLRVPILALRCSPYPCTAALLAPTSGLLATDPERVQNDNDNHKSIATELRH</sequence>
<feature type="region of interest" description="Disordered" evidence="1">
    <location>
        <begin position="32"/>
        <end position="53"/>
    </location>
</feature>
<evidence type="ECO:0000313" key="3">
    <source>
        <dbReference type="EMBL" id="CAJ0722094.1"/>
    </source>
</evidence>
<comment type="caution">
    <text evidence="3">The sequence shown here is derived from an EMBL/GenBank/DDBJ whole genome shotgun (WGS) entry which is preliminary data.</text>
</comment>
<proteinExistence type="predicted"/>
<feature type="chain" id="PRO_5046804287" evidence="2">
    <location>
        <begin position="21"/>
        <end position="53"/>
    </location>
</feature>
<protein>
    <submittedName>
        <fullName evidence="3">Uncharacterized protein</fullName>
    </submittedName>
</protein>
<reference evidence="3 4" key="1">
    <citation type="submission" date="2023-07" db="EMBL/GenBank/DDBJ databases">
        <authorList>
            <person name="Peeters C."/>
        </authorList>
    </citation>
    <scope>NUCLEOTIDE SEQUENCE [LARGE SCALE GENOMIC DNA]</scope>
    <source>
        <strain evidence="3 4">R-38712</strain>
    </source>
</reference>
<feature type="signal peptide" evidence="2">
    <location>
        <begin position="1"/>
        <end position="20"/>
    </location>
</feature>
<accession>A0ABM9II29</accession>
<feature type="compositionally biased region" description="Basic and acidic residues" evidence="1">
    <location>
        <begin position="33"/>
        <end position="53"/>
    </location>
</feature>
<organism evidence="3 4">
    <name type="scientific">Ralstonia pickettii</name>
    <name type="common">Burkholderia pickettii</name>
    <dbReference type="NCBI Taxonomy" id="329"/>
    <lineage>
        <taxon>Bacteria</taxon>
        <taxon>Pseudomonadati</taxon>
        <taxon>Pseudomonadota</taxon>
        <taxon>Betaproteobacteria</taxon>
        <taxon>Burkholderiales</taxon>
        <taxon>Burkholderiaceae</taxon>
        <taxon>Ralstonia</taxon>
    </lineage>
</organism>
<evidence type="ECO:0000256" key="1">
    <source>
        <dbReference type="SAM" id="MobiDB-lite"/>
    </source>
</evidence>
<keyword evidence="4" id="KW-1185">Reference proteome</keyword>
<evidence type="ECO:0000256" key="2">
    <source>
        <dbReference type="SAM" id="SignalP"/>
    </source>
</evidence>